<gene>
    <name evidence="7" type="ORF">MSAN_01850700</name>
</gene>
<dbReference type="SFLD" id="SFLDS00005">
    <property type="entry name" value="Isoprenoid_Synthase_Type_I"/>
    <property type="match status" value="1"/>
</dbReference>
<evidence type="ECO:0000256" key="1">
    <source>
        <dbReference type="ARBA" id="ARBA00001946"/>
    </source>
</evidence>
<reference evidence="7" key="1">
    <citation type="submission" date="2020-05" db="EMBL/GenBank/DDBJ databases">
        <title>Mycena genomes resolve the evolution of fungal bioluminescence.</title>
        <authorList>
            <person name="Tsai I.J."/>
        </authorList>
    </citation>
    <scope>NUCLEOTIDE SEQUENCE</scope>
    <source>
        <strain evidence="7">160909Yilan</strain>
    </source>
</reference>
<evidence type="ECO:0000256" key="6">
    <source>
        <dbReference type="RuleBase" id="RU366034"/>
    </source>
</evidence>
<dbReference type="InterPro" id="IPR034686">
    <property type="entry name" value="Terpene_cyclase-like_2"/>
</dbReference>
<dbReference type="InterPro" id="IPR008949">
    <property type="entry name" value="Isoprenoid_synthase_dom_sf"/>
</dbReference>
<dbReference type="Gene3D" id="1.10.600.10">
    <property type="entry name" value="Farnesyl Diphosphate Synthase"/>
    <property type="match status" value="1"/>
</dbReference>
<dbReference type="GO" id="GO:0008299">
    <property type="term" value="P:isoprenoid biosynthetic process"/>
    <property type="evidence" value="ECO:0007669"/>
    <property type="project" value="UniProtKB-ARBA"/>
</dbReference>
<comment type="caution">
    <text evidence="7">The sequence shown here is derived from an EMBL/GenBank/DDBJ whole genome shotgun (WGS) entry which is preliminary data.</text>
</comment>
<organism evidence="7 8">
    <name type="scientific">Mycena sanguinolenta</name>
    <dbReference type="NCBI Taxonomy" id="230812"/>
    <lineage>
        <taxon>Eukaryota</taxon>
        <taxon>Fungi</taxon>
        <taxon>Dikarya</taxon>
        <taxon>Basidiomycota</taxon>
        <taxon>Agaricomycotina</taxon>
        <taxon>Agaricomycetes</taxon>
        <taxon>Agaricomycetidae</taxon>
        <taxon>Agaricales</taxon>
        <taxon>Marasmiineae</taxon>
        <taxon>Mycenaceae</taxon>
        <taxon>Mycena</taxon>
    </lineage>
</organism>
<evidence type="ECO:0000256" key="3">
    <source>
        <dbReference type="ARBA" id="ARBA00022723"/>
    </source>
</evidence>
<dbReference type="GO" id="GO:0010333">
    <property type="term" value="F:terpene synthase activity"/>
    <property type="evidence" value="ECO:0007669"/>
    <property type="project" value="InterPro"/>
</dbReference>
<comment type="cofactor">
    <cofactor evidence="1 6">
        <name>Mg(2+)</name>
        <dbReference type="ChEBI" id="CHEBI:18420"/>
    </cofactor>
</comment>
<dbReference type="EC" id="4.2.3.-" evidence="6"/>
<evidence type="ECO:0000313" key="7">
    <source>
        <dbReference type="EMBL" id="KAF7346237.1"/>
    </source>
</evidence>
<keyword evidence="4 6" id="KW-0460">Magnesium</keyword>
<sequence length="332" mass="38038">MSASFFHIPRTLDGWPWARQINPYYAEVKADSVNWVRSFNAFGPKAQAAFDLCDFSLLASLAYPKLNKEQLRTGCDLMMLFFVFDEYTDDKSASVVEHYAGIVMDALYRPEIPRPVNECLLGEVARQFWALAVKSSSSMSQKRFVQAFARYTAAVVEQATDRDRKHVRSIEEYMCIRRFTIGAEPSYVLLMLSMDLPDEVIDHPAIISLSAFITDMLIFDNDICSYNKEQAAGDDLHNILTIVMKEKNVSLEGALAWVAQCHKDAAQAFLENWESLPRWSPEIDSQVEEYIYGLGQWVRANDCWTFESWRYFGRDGLEIQEHRTVRLAAKSG</sequence>
<evidence type="ECO:0000256" key="5">
    <source>
        <dbReference type="ARBA" id="ARBA00023239"/>
    </source>
</evidence>
<dbReference type="OrthoDB" id="6486656at2759"/>
<evidence type="ECO:0000313" key="8">
    <source>
        <dbReference type="Proteomes" id="UP000623467"/>
    </source>
</evidence>
<dbReference type="PANTHER" id="PTHR35201:SF4">
    <property type="entry name" value="BETA-PINACENE SYNTHASE-RELATED"/>
    <property type="match status" value="1"/>
</dbReference>
<dbReference type="Proteomes" id="UP000623467">
    <property type="component" value="Unassembled WGS sequence"/>
</dbReference>
<keyword evidence="8" id="KW-1185">Reference proteome</keyword>
<accession>A0A8H6XTQ2</accession>
<keyword evidence="5 6" id="KW-0456">Lyase</keyword>
<evidence type="ECO:0000256" key="4">
    <source>
        <dbReference type="ARBA" id="ARBA00022842"/>
    </source>
</evidence>
<dbReference type="PANTHER" id="PTHR35201">
    <property type="entry name" value="TERPENE SYNTHASE"/>
    <property type="match status" value="1"/>
</dbReference>
<dbReference type="AlphaFoldDB" id="A0A8H6XTQ2"/>
<name>A0A8H6XTQ2_9AGAR</name>
<dbReference type="SUPFAM" id="SSF48576">
    <property type="entry name" value="Terpenoid synthases"/>
    <property type="match status" value="1"/>
</dbReference>
<dbReference type="GO" id="GO:0046872">
    <property type="term" value="F:metal ion binding"/>
    <property type="evidence" value="ECO:0007669"/>
    <property type="project" value="UniProtKB-KW"/>
</dbReference>
<comment type="similarity">
    <text evidence="2 6">Belongs to the terpene synthase family.</text>
</comment>
<protein>
    <recommendedName>
        <fullName evidence="6">Terpene synthase</fullName>
        <ecNumber evidence="6">4.2.3.-</ecNumber>
    </recommendedName>
</protein>
<proteinExistence type="inferred from homology"/>
<evidence type="ECO:0000256" key="2">
    <source>
        <dbReference type="ARBA" id="ARBA00006333"/>
    </source>
</evidence>
<dbReference type="SFLD" id="SFLDG01020">
    <property type="entry name" value="Terpene_Cyclase_Like_2"/>
    <property type="match status" value="1"/>
</dbReference>
<dbReference type="EMBL" id="JACAZH010000019">
    <property type="protein sequence ID" value="KAF7346237.1"/>
    <property type="molecule type" value="Genomic_DNA"/>
</dbReference>
<keyword evidence="3 6" id="KW-0479">Metal-binding</keyword>
<dbReference type="Pfam" id="PF19086">
    <property type="entry name" value="Terpene_syn_C_2"/>
    <property type="match status" value="1"/>
</dbReference>